<feature type="domain" description="Acyltransferase 3" evidence="2">
    <location>
        <begin position="9"/>
        <end position="371"/>
    </location>
</feature>
<feature type="transmembrane region" description="Helical" evidence="1">
    <location>
        <begin position="280"/>
        <end position="300"/>
    </location>
</feature>
<dbReference type="PANTHER" id="PTHR23028:SF53">
    <property type="entry name" value="ACYL_TRANSF_3 DOMAIN-CONTAINING PROTEIN"/>
    <property type="match status" value="1"/>
</dbReference>
<keyword evidence="3" id="KW-0808">Transferase</keyword>
<dbReference type="KEGG" id="chih:GWR21_05850"/>
<feature type="transmembrane region" description="Helical" evidence="1">
    <location>
        <begin position="241"/>
        <end position="260"/>
    </location>
</feature>
<dbReference type="InterPro" id="IPR050879">
    <property type="entry name" value="Acyltransferase_3"/>
</dbReference>
<dbReference type="GO" id="GO:0016020">
    <property type="term" value="C:membrane"/>
    <property type="evidence" value="ECO:0007669"/>
    <property type="project" value="TreeGrafter"/>
</dbReference>
<evidence type="ECO:0000313" key="3">
    <source>
        <dbReference type="EMBL" id="QHS59133.1"/>
    </source>
</evidence>
<dbReference type="EMBL" id="CP048113">
    <property type="protein sequence ID" value="QHS59133.1"/>
    <property type="molecule type" value="Genomic_DNA"/>
</dbReference>
<gene>
    <name evidence="3" type="ORF">GWR21_05850</name>
</gene>
<keyword evidence="1" id="KW-0812">Transmembrane</keyword>
<dbReference type="RefSeq" id="WP_162330835.1">
    <property type="nucleotide sequence ID" value="NZ_CP048113.1"/>
</dbReference>
<feature type="transmembrane region" description="Helical" evidence="1">
    <location>
        <begin position="48"/>
        <end position="69"/>
    </location>
</feature>
<protein>
    <submittedName>
        <fullName evidence="3">Acyltransferase</fullName>
    </submittedName>
</protein>
<feature type="transmembrane region" description="Helical" evidence="1">
    <location>
        <begin position="312"/>
        <end position="338"/>
    </location>
</feature>
<proteinExistence type="predicted"/>
<feature type="transmembrane region" description="Helical" evidence="1">
    <location>
        <begin position="353"/>
        <end position="373"/>
    </location>
</feature>
<keyword evidence="4" id="KW-1185">Reference proteome</keyword>
<feature type="transmembrane region" description="Helical" evidence="1">
    <location>
        <begin position="211"/>
        <end position="229"/>
    </location>
</feature>
<name>A0A6B9ZF10_9BACT</name>
<feature type="transmembrane region" description="Helical" evidence="1">
    <location>
        <begin position="90"/>
        <end position="109"/>
    </location>
</feature>
<organism evidence="3 4">
    <name type="scientific">Chitinophaga agri</name>
    <dbReference type="NCBI Taxonomy" id="2703787"/>
    <lineage>
        <taxon>Bacteria</taxon>
        <taxon>Pseudomonadati</taxon>
        <taxon>Bacteroidota</taxon>
        <taxon>Chitinophagia</taxon>
        <taxon>Chitinophagales</taxon>
        <taxon>Chitinophagaceae</taxon>
        <taxon>Chitinophaga</taxon>
    </lineage>
</organism>
<dbReference type="GO" id="GO:0000271">
    <property type="term" value="P:polysaccharide biosynthetic process"/>
    <property type="evidence" value="ECO:0007669"/>
    <property type="project" value="TreeGrafter"/>
</dbReference>
<dbReference type="GO" id="GO:0016747">
    <property type="term" value="F:acyltransferase activity, transferring groups other than amino-acyl groups"/>
    <property type="evidence" value="ECO:0007669"/>
    <property type="project" value="InterPro"/>
</dbReference>
<evidence type="ECO:0000259" key="2">
    <source>
        <dbReference type="Pfam" id="PF01757"/>
    </source>
</evidence>
<accession>A0A6B9ZF10</accession>
<evidence type="ECO:0000313" key="4">
    <source>
        <dbReference type="Proteomes" id="UP000476411"/>
    </source>
</evidence>
<dbReference type="Pfam" id="PF01757">
    <property type="entry name" value="Acyl_transf_3"/>
    <property type="match status" value="1"/>
</dbReference>
<dbReference type="AlphaFoldDB" id="A0A6B9ZF10"/>
<evidence type="ECO:0000256" key="1">
    <source>
        <dbReference type="SAM" id="Phobius"/>
    </source>
</evidence>
<feature type="transmembrane region" description="Helical" evidence="1">
    <location>
        <begin position="172"/>
        <end position="191"/>
    </location>
</feature>
<dbReference type="PANTHER" id="PTHR23028">
    <property type="entry name" value="ACETYLTRANSFERASE"/>
    <property type="match status" value="1"/>
</dbReference>
<keyword evidence="3" id="KW-0012">Acyltransferase</keyword>
<dbReference type="InterPro" id="IPR002656">
    <property type="entry name" value="Acyl_transf_3_dom"/>
</dbReference>
<feature type="transmembrane region" description="Helical" evidence="1">
    <location>
        <begin position="129"/>
        <end position="151"/>
    </location>
</feature>
<sequence>MRPSKVYFKGLNGLRFISAFLVLMFHAETVRAKYSLFNLTDFTLFSNGPLAVEFFFVLSGFLITYLLLAEQANTGTINIKHFYMRRILRIWPLYYLILIIGLVCIPFAIKLLHIDYEFHYPMSVAAPLFVFFLPNVVLSIYGSSYLAPLWSIGVEEQFYFFWAPLIKKLRKYAVTIFFVIIALRLGFNAYYKHGDHSALPHWGRVLVTLGSTLKFEGMCIGALGAWLFYHHREKLFSGKAFGLGFQIFALLVLVIRLTFHNTLIALPGWGGTLYSVLFDGFYSSLITNVIFAWLILNISCNPKTIINTDNKVFNFLGNISYGIYMYHGMVLLITIILLKNTLRNMSPVLSTTVLYITSGGLTILAAYLTYRFVEARFLTYKKAFEPGSTEPVAKREKVIA</sequence>
<keyword evidence="1" id="KW-1133">Transmembrane helix</keyword>
<reference evidence="3 4" key="1">
    <citation type="submission" date="2020-01" db="EMBL/GenBank/DDBJ databases">
        <title>Complete genome sequence of Chitinophaga sp. H33E-04 isolated from quinoa roots.</title>
        <authorList>
            <person name="Weon H.-Y."/>
            <person name="Lee S.A."/>
        </authorList>
    </citation>
    <scope>NUCLEOTIDE SEQUENCE [LARGE SCALE GENOMIC DNA]</scope>
    <source>
        <strain evidence="3 4">H33E-04</strain>
    </source>
</reference>
<dbReference type="Proteomes" id="UP000476411">
    <property type="component" value="Chromosome"/>
</dbReference>
<keyword evidence="1" id="KW-0472">Membrane</keyword>